<keyword evidence="1 2" id="KW-0694">RNA-binding</keyword>
<dbReference type="InterPro" id="IPR035979">
    <property type="entry name" value="RBD_domain_sf"/>
</dbReference>
<keyword evidence="6" id="KW-1185">Reference proteome</keyword>
<dbReference type="PANTHER" id="PTHR48025:SF20">
    <property type="entry name" value="TIA1 CYTOTOXIC GRANULE ASSOCIATED RNA BINDING PROTEIN"/>
    <property type="match status" value="1"/>
</dbReference>
<dbReference type="PROSITE" id="PS50102">
    <property type="entry name" value="RRM"/>
    <property type="match status" value="1"/>
</dbReference>
<accession>A0AAD5KN85</accession>
<gene>
    <name evidence="5" type="ORF">BDA99DRAFT_496479</name>
</gene>
<evidence type="ECO:0000259" key="4">
    <source>
        <dbReference type="PROSITE" id="PS50102"/>
    </source>
</evidence>
<feature type="region of interest" description="Disordered" evidence="3">
    <location>
        <begin position="346"/>
        <end position="387"/>
    </location>
</feature>
<dbReference type="EMBL" id="JAIXMP010000003">
    <property type="protein sequence ID" value="KAI9275803.1"/>
    <property type="molecule type" value="Genomic_DNA"/>
</dbReference>
<name>A0AAD5KN85_9FUNG</name>
<evidence type="ECO:0000256" key="1">
    <source>
        <dbReference type="ARBA" id="ARBA00022884"/>
    </source>
</evidence>
<evidence type="ECO:0000313" key="5">
    <source>
        <dbReference type="EMBL" id="KAI9275803.1"/>
    </source>
</evidence>
<comment type="caution">
    <text evidence="5">The sequence shown here is derived from an EMBL/GenBank/DDBJ whole genome shotgun (WGS) entry which is preliminary data.</text>
</comment>
<dbReference type="Pfam" id="PF00076">
    <property type="entry name" value="RRM_1"/>
    <property type="match status" value="1"/>
</dbReference>
<reference evidence="5" key="2">
    <citation type="submission" date="2023-02" db="EMBL/GenBank/DDBJ databases">
        <authorList>
            <consortium name="DOE Joint Genome Institute"/>
            <person name="Mondo S.J."/>
            <person name="Chang Y."/>
            <person name="Wang Y."/>
            <person name="Ahrendt S."/>
            <person name="Andreopoulos W."/>
            <person name="Barry K."/>
            <person name="Beard J."/>
            <person name="Benny G.L."/>
            <person name="Blankenship S."/>
            <person name="Bonito G."/>
            <person name="Cuomo C."/>
            <person name="Desiro A."/>
            <person name="Gervers K.A."/>
            <person name="Hundley H."/>
            <person name="Kuo A."/>
            <person name="LaButti K."/>
            <person name="Lang B.F."/>
            <person name="Lipzen A."/>
            <person name="O'Donnell K."/>
            <person name="Pangilinan J."/>
            <person name="Reynolds N."/>
            <person name="Sandor L."/>
            <person name="Smith M.W."/>
            <person name="Tsang A."/>
            <person name="Grigoriev I.V."/>
            <person name="Stajich J.E."/>
            <person name="Spatafora J.W."/>
        </authorList>
    </citation>
    <scope>NUCLEOTIDE SEQUENCE</scope>
    <source>
        <strain evidence="5">RSA 2281</strain>
    </source>
</reference>
<dbReference type="AlphaFoldDB" id="A0AAD5KN85"/>
<dbReference type="PANTHER" id="PTHR48025">
    <property type="entry name" value="OS02G0815200 PROTEIN"/>
    <property type="match status" value="1"/>
</dbReference>
<proteinExistence type="predicted"/>
<feature type="domain" description="RRM" evidence="4">
    <location>
        <begin position="265"/>
        <end position="342"/>
    </location>
</feature>
<dbReference type="InterPro" id="IPR050502">
    <property type="entry name" value="Euk_RNA-bind_prot"/>
</dbReference>
<dbReference type="GO" id="GO:0005634">
    <property type="term" value="C:nucleus"/>
    <property type="evidence" value="ECO:0007669"/>
    <property type="project" value="TreeGrafter"/>
</dbReference>
<evidence type="ECO:0000313" key="6">
    <source>
        <dbReference type="Proteomes" id="UP001209540"/>
    </source>
</evidence>
<dbReference type="SUPFAM" id="SSF54928">
    <property type="entry name" value="RNA-binding domain, RBD"/>
    <property type="match status" value="1"/>
</dbReference>
<protein>
    <recommendedName>
        <fullName evidence="4">RRM domain-containing protein</fullName>
    </recommendedName>
</protein>
<feature type="compositionally biased region" description="Low complexity" evidence="3">
    <location>
        <begin position="242"/>
        <end position="255"/>
    </location>
</feature>
<feature type="region of interest" description="Disordered" evidence="3">
    <location>
        <begin position="236"/>
        <end position="255"/>
    </location>
</feature>
<feature type="compositionally biased region" description="Polar residues" evidence="3">
    <location>
        <begin position="376"/>
        <end position="387"/>
    </location>
</feature>
<dbReference type="InterPro" id="IPR012677">
    <property type="entry name" value="Nucleotide-bd_a/b_plait_sf"/>
</dbReference>
<reference evidence="5" key="1">
    <citation type="journal article" date="2022" name="IScience">
        <title>Evolution of zygomycete secretomes and the origins of terrestrial fungal ecologies.</title>
        <authorList>
            <person name="Chang Y."/>
            <person name="Wang Y."/>
            <person name="Mondo S."/>
            <person name="Ahrendt S."/>
            <person name="Andreopoulos W."/>
            <person name="Barry K."/>
            <person name="Beard J."/>
            <person name="Benny G.L."/>
            <person name="Blankenship S."/>
            <person name="Bonito G."/>
            <person name="Cuomo C."/>
            <person name="Desiro A."/>
            <person name="Gervers K.A."/>
            <person name="Hundley H."/>
            <person name="Kuo A."/>
            <person name="LaButti K."/>
            <person name="Lang B.F."/>
            <person name="Lipzen A."/>
            <person name="O'Donnell K."/>
            <person name="Pangilinan J."/>
            <person name="Reynolds N."/>
            <person name="Sandor L."/>
            <person name="Smith M.E."/>
            <person name="Tsang A."/>
            <person name="Grigoriev I.V."/>
            <person name="Stajich J.E."/>
            <person name="Spatafora J.W."/>
        </authorList>
    </citation>
    <scope>NUCLEOTIDE SEQUENCE</scope>
    <source>
        <strain evidence="5">RSA 2281</strain>
    </source>
</reference>
<evidence type="ECO:0000256" key="3">
    <source>
        <dbReference type="SAM" id="MobiDB-lite"/>
    </source>
</evidence>
<dbReference type="Proteomes" id="UP001209540">
    <property type="component" value="Unassembled WGS sequence"/>
</dbReference>
<dbReference type="InterPro" id="IPR000504">
    <property type="entry name" value="RRM_dom"/>
</dbReference>
<evidence type="ECO:0000256" key="2">
    <source>
        <dbReference type="PROSITE-ProRule" id="PRU00176"/>
    </source>
</evidence>
<feature type="compositionally biased region" description="Polar residues" evidence="3">
    <location>
        <begin position="346"/>
        <end position="365"/>
    </location>
</feature>
<organism evidence="5 6">
    <name type="scientific">Phascolomyces articulosus</name>
    <dbReference type="NCBI Taxonomy" id="60185"/>
    <lineage>
        <taxon>Eukaryota</taxon>
        <taxon>Fungi</taxon>
        <taxon>Fungi incertae sedis</taxon>
        <taxon>Mucoromycota</taxon>
        <taxon>Mucoromycotina</taxon>
        <taxon>Mucoromycetes</taxon>
        <taxon>Mucorales</taxon>
        <taxon>Lichtheimiaceae</taxon>
        <taxon>Phascolomyces</taxon>
    </lineage>
</organism>
<dbReference type="GO" id="GO:0003729">
    <property type="term" value="F:mRNA binding"/>
    <property type="evidence" value="ECO:0007669"/>
    <property type="project" value="TreeGrafter"/>
</dbReference>
<dbReference type="SMART" id="SM00360">
    <property type="entry name" value="RRM"/>
    <property type="match status" value="1"/>
</dbReference>
<dbReference type="Gene3D" id="3.30.70.330">
    <property type="match status" value="1"/>
</dbReference>
<sequence length="387" mass="43888">MSKRKAFKVLDNNHNEFRNVKKRKILPPSGPVVNVSYLFKLPYEILEMVYKQLAPCQLILLQNAYPELTISIGHMKCWRDLYLGSNLTNHRTKGEYSSFLNCLLKEINFLCDCCFKKCSKAGSQAALFVQHKSLVLPRMKLCVDCRVNLYEKYPEPTHAGFQSLIITRTRAQQIFKLGDCLMDMVPDKTIKNSFNRGSSSLYTCDNLLRAARLKHGGDIGIAAASEEFTKALALERSNGPKSSSSLNNTSANSTTTINSNDATTYRIYVGNLDNTINNCALKGAFMKFGIIHKSNIVYDKNRLSKGYGFIQFYNSDDAAKAIYRMNGEKLASRPIYVEWAHRQLHKTSPSSSHTHRATTSYNSQQQHRKGYYHHVPSSSTQQVPFYN</sequence>